<dbReference type="GO" id="GO:0008764">
    <property type="term" value="F:UDP-N-acetylmuramoylalanine-D-glutamate ligase activity"/>
    <property type="evidence" value="ECO:0007669"/>
    <property type="project" value="UniProtKB-UniRule"/>
</dbReference>
<keyword evidence="4 9" id="KW-0436">Ligase</keyword>
<dbReference type="PATRIC" id="fig|273677.3.peg.69"/>
<keyword evidence="14" id="KW-1185">Reference proteome</keyword>
<dbReference type="Gene3D" id="3.40.50.720">
    <property type="entry name" value="NAD(P)-binding Rossmann-like Domain"/>
    <property type="match status" value="1"/>
</dbReference>
<sequence>MSTDLDRLTSWNADWSGLRVVVLGLSMTGFSVADTLAELGADVLVVTEHADDEYARLLPVIGAQMWQGALDAVPDELIAHHPDVVIASPGFAPHHPVIDWARATGVAVWGDIELAWRVRDKVLRPDGAPAEWVLITGTNGKTTTTQLTATMLVAGGLRAAPCGNIGMPVLDAVRDPAGFDVLVVELSSHQLWYLGLQNGDHRVSPHASVCLNLAADHLEWHGSFDAYRDAKAVVYQRTRVACVYNKGDVATREMVEDAEVVEGCRAIGFDLGVPGPSDLGVVDGILVDRAFLEERRTNALELTTVDELAEVGLGAPHVVANILAAAALARSFDVPPAAIRDALRGFRLDPHRIEVIAVAEGVTWIDDSKATNPHAAASSLQAYPGSVWVIGGLLKGVDIDDLVASRGPGVKAAIVIGVDRSDIMTAFGRHAPAVPVFEVDHAQTEDVMTEVVALAAGVAQDGDVVLLAPAAASFDQFASYSDRGRRFADAVNARIGKDAGDINDRPSGPVGSG</sequence>
<evidence type="ECO:0000313" key="13">
    <source>
        <dbReference type="EMBL" id="EZP29458.1"/>
    </source>
</evidence>
<keyword evidence="9 10" id="KW-0961">Cell wall biogenesis/degradation</keyword>
<keyword evidence="5 9" id="KW-0132">Cell division</keyword>
<keyword evidence="9 10" id="KW-0133">Cell shape</keyword>
<dbReference type="InterPro" id="IPR018109">
    <property type="entry name" value="Folylpolyglutamate_synth_CS"/>
</dbReference>
<evidence type="ECO:0000313" key="14">
    <source>
        <dbReference type="Proteomes" id="UP000024001"/>
    </source>
</evidence>
<evidence type="ECO:0000256" key="7">
    <source>
        <dbReference type="ARBA" id="ARBA00022840"/>
    </source>
</evidence>
<dbReference type="eggNOG" id="COG0771">
    <property type="taxonomic scope" value="Bacteria"/>
</dbReference>
<dbReference type="GO" id="GO:0008360">
    <property type="term" value="P:regulation of cell shape"/>
    <property type="evidence" value="ECO:0007669"/>
    <property type="project" value="UniProtKB-KW"/>
</dbReference>
<dbReference type="InterPro" id="IPR004101">
    <property type="entry name" value="Mur_ligase_C"/>
</dbReference>
<evidence type="ECO:0000259" key="12">
    <source>
        <dbReference type="Pfam" id="PF08245"/>
    </source>
</evidence>
<dbReference type="Gene3D" id="3.40.1190.10">
    <property type="entry name" value="Mur-like, catalytic domain"/>
    <property type="match status" value="1"/>
</dbReference>
<dbReference type="HAMAP" id="MF_00639">
    <property type="entry name" value="MurD"/>
    <property type="match status" value="1"/>
</dbReference>
<keyword evidence="8 9" id="KW-0131">Cell cycle</keyword>
<dbReference type="Pfam" id="PF02875">
    <property type="entry name" value="Mur_ligase_C"/>
    <property type="match status" value="1"/>
</dbReference>
<comment type="caution">
    <text evidence="13">The sequence shown here is derived from an EMBL/GenBank/DDBJ whole genome shotgun (WGS) entry which is preliminary data.</text>
</comment>
<evidence type="ECO:0000256" key="3">
    <source>
        <dbReference type="ARBA" id="ARBA00022490"/>
    </source>
</evidence>
<evidence type="ECO:0000256" key="9">
    <source>
        <dbReference type="HAMAP-Rule" id="MF_00639"/>
    </source>
</evidence>
<dbReference type="EC" id="6.3.2.9" evidence="9 10"/>
<evidence type="ECO:0000256" key="2">
    <source>
        <dbReference type="ARBA" id="ARBA00004752"/>
    </source>
</evidence>
<gene>
    <name evidence="9 13" type="primary">murD</name>
    <name evidence="13" type="ORF">BW34_00071</name>
</gene>
<reference evidence="13 14" key="1">
    <citation type="submission" date="2014-03" db="EMBL/GenBank/DDBJ databases">
        <title>Draft Genome Sequences of 13 Willow Endophytes.</title>
        <authorList>
            <person name="Gan H.Y."/>
            <person name="Gan H.M."/>
            <person name="Savka M.A."/>
            <person name="Hudson A.O."/>
        </authorList>
    </citation>
    <scope>NUCLEOTIDE SEQUENCE [LARGE SCALE GENOMIC DNA]</scope>
    <source>
        <strain evidence="13 14">RIT293</strain>
    </source>
</reference>
<dbReference type="PROSITE" id="PS01011">
    <property type="entry name" value="FOLYLPOLYGLU_SYNT_1"/>
    <property type="match status" value="1"/>
</dbReference>
<dbReference type="GO" id="GO:0071555">
    <property type="term" value="P:cell wall organization"/>
    <property type="evidence" value="ECO:0007669"/>
    <property type="project" value="UniProtKB-KW"/>
</dbReference>
<evidence type="ECO:0000256" key="5">
    <source>
        <dbReference type="ARBA" id="ARBA00022618"/>
    </source>
</evidence>
<dbReference type="GO" id="GO:0051301">
    <property type="term" value="P:cell division"/>
    <property type="evidence" value="ECO:0007669"/>
    <property type="project" value="UniProtKB-KW"/>
</dbReference>
<dbReference type="SUPFAM" id="SSF51984">
    <property type="entry name" value="MurCD N-terminal domain"/>
    <property type="match status" value="1"/>
</dbReference>
<dbReference type="PANTHER" id="PTHR43692:SF1">
    <property type="entry name" value="UDP-N-ACETYLMURAMOYLALANINE--D-GLUTAMATE LIGASE"/>
    <property type="match status" value="1"/>
</dbReference>
<dbReference type="GO" id="GO:0005737">
    <property type="term" value="C:cytoplasm"/>
    <property type="evidence" value="ECO:0007669"/>
    <property type="project" value="UniProtKB-SubCell"/>
</dbReference>
<protein>
    <recommendedName>
        <fullName evidence="9 10">UDP-N-acetylmuramoylalanine--D-glutamate ligase</fullName>
        <ecNumber evidence="9 10">6.3.2.9</ecNumber>
    </recommendedName>
    <alternativeName>
        <fullName evidence="9">D-glutamic acid-adding enzyme</fullName>
    </alternativeName>
    <alternativeName>
        <fullName evidence="9">UDP-N-acetylmuramoyl-L-alanyl-D-glutamate synthetase</fullName>
    </alternativeName>
</protein>
<comment type="subcellular location">
    <subcellularLocation>
        <location evidence="1 9 10">Cytoplasm</location>
    </subcellularLocation>
</comment>
<evidence type="ECO:0000259" key="11">
    <source>
        <dbReference type="Pfam" id="PF02875"/>
    </source>
</evidence>
<evidence type="ECO:0000256" key="8">
    <source>
        <dbReference type="ARBA" id="ARBA00023306"/>
    </source>
</evidence>
<keyword evidence="7 9" id="KW-0067">ATP-binding</keyword>
<dbReference type="OrthoDB" id="9809796at2"/>
<dbReference type="GO" id="GO:0009252">
    <property type="term" value="P:peptidoglycan biosynthetic process"/>
    <property type="evidence" value="ECO:0007669"/>
    <property type="project" value="UniProtKB-UniRule"/>
</dbReference>
<keyword evidence="3 9" id="KW-0963">Cytoplasm</keyword>
<dbReference type="Pfam" id="PF21799">
    <property type="entry name" value="MurD-like_N"/>
    <property type="match status" value="1"/>
</dbReference>
<dbReference type="AlphaFoldDB" id="A0A031FXY3"/>
<feature type="domain" description="Mur ligase C-terminal" evidence="11">
    <location>
        <begin position="351"/>
        <end position="470"/>
    </location>
</feature>
<dbReference type="SUPFAM" id="SSF53623">
    <property type="entry name" value="MurD-like peptide ligases, catalytic domain"/>
    <property type="match status" value="1"/>
</dbReference>
<evidence type="ECO:0000256" key="4">
    <source>
        <dbReference type="ARBA" id="ARBA00022598"/>
    </source>
</evidence>
<dbReference type="NCBIfam" id="TIGR01087">
    <property type="entry name" value="murD"/>
    <property type="match status" value="1"/>
</dbReference>
<dbReference type="InterPro" id="IPR036615">
    <property type="entry name" value="Mur_ligase_C_dom_sf"/>
</dbReference>
<evidence type="ECO:0000256" key="10">
    <source>
        <dbReference type="RuleBase" id="RU003664"/>
    </source>
</evidence>
<dbReference type="GO" id="GO:0005524">
    <property type="term" value="F:ATP binding"/>
    <property type="evidence" value="ECO:0007669"/>
    <property type="project" value="UniProtKB-UniRule"/>
</dbReference>
<dbReference type="RefSeq" id="WP_036308486.1">
    <property type="nucleotide sequence ID" value="NZ_JFYO01000001.1"/>
</dbReference>
<comment type="function">
    <text evidence="9 10">Cell wall formation. Catalyzes the addition of glutamate to the nucleotide precursor UDP-N-acetylmuramoyl-L-alanine (UMA).</text>
</comment>
<keyword evidence="6 9" id="KW-0547">Nucleotide-binding</keyword>
<dbReference type="GO" id="GO:0004326">
    <property type="term" value="F:tetrahydrofolylpolyglutamate synthase activity"/>
    <property type="evidence" value="ECO:0007669"/>
    <property type="project" value="InterPro"/>
</dbReference>
<proteinExistence type="inferred from homology"/>
<dbReference type="InterPro" id="IPR005762">
    <property type="entry name" value="MurD"/>
</dbReference>
<dbReference type="Proteomes" id="UP000024001">
    <property type="component" value="Unassembled WGS sequence"/>
</dbReference>
<dbReference type="InterPro" id="IPR013221">
    <property type="entry name" value="Mur_ligase_cen"/>
</dbReference>
<comment type="similarity">
    <text evidence="9">Belongs to the MurCDEF family.</text>
</comment>
<keyword evidence="9 10" id="KW-0573">Peptidoglycan synthesis</keyword>
<dbReference type="Pfam" id="PF08245">
    <property type="entry name" value="Mur_ligase_M"/>
    <property type="match status" value="1"/>
</dbReference>
<feature type="binding site" evidence="9">
    <location>
        <begin position="137"/>
        <end position="143"/>
    </location>
    <ligand>
        <name>ATP</name>
        <dbReference type="ChEBI" id="CHEBI:30616"/>
    </ligand>
</feature>
<dbReference type="EMBL" id="JFYO01000001">
    <property type="protein sequence ID" value="EZP29458.1"/>
    <property type="molecule type" value="Genomic_DNA"/>
</dbReference>
<comment type="pathway">
    <text evidence="2 9 10">Cell wall biogenesis; peptidoglycan biosynthesis.</text>
</comment>
<dbReference type="SUPFAM" id="SSF53244">
    <property type="entry name" value="MurD-like peptide ligases, peptide-binding domain"/>
    <property type="match status" value="1"/>
</dbReference>
<feature type="domain" description="Mur ligase central" evidence="12">
    <location>
        <begin position="135"/>
        <end position="329"/>
    </location>
</feature>
<evidence type="ECO:0000256" key="6">
    <source>
        <dbReference type="ARBA" id="ARBA00022741"/>
    </source>
</evidence>
<organism evidence="13 14">
    <name type="scientific">Microbacterium oleivorans</name>
    <dbReference type="NCBI Taxonomy" id="273677"/>
    <lineage>
        <taxon>Bacteria</taxon>
        <taxon>Bacillati</taxon>
        <taxon>Actinomycetota</taxon>
        <taxon>Actinomycetes</taxon>
        <taxon>Micrococcales</taxon>
        <taxon>Microbacteriaceae</taxon>
        <taxon>Microbacterium</taxon>
    </lineage>
</organism>
<dbReference type="InterPro" id="IPR036565">
    <property type="entry name" value="Mur-like_cat_sf"/>
</dbReference>
<dbReference type="UniPathway" id="UPA00219"/>
<name>A0A031FXY3_9MICO</name>
<accession>A0A031FXY3</accession>
<comment type="catalytic activity">
    <reaction evidence="9 10">
        <text>UDP-N-acetyl-alpha-D-muramoyl-L-alanine + D-glutamate + ATP = UDP-N-acetyl-alpha-D-muramoyl-L-alanyl-D-glutamate + ADP + phosphate + H(+)</text>
        <dbReference type="Rhea" id="RHEA:16429"/>
        <dbReference type="ChEBI" id="CHEBI:15378"/>
        <dbReference type="ChEBI" id="CHEBI:29986"/>
        <dbReference type="ChEBI" id="CHEBI:30616"/>
        <dbReference type="ChEBI" id="CHEBI:43474"/>
        <dbReference type="ChEBI" id="CHEBI:83898"/>
        <dbReference type="ChEBI" id="CHEBI:83900"/>
        <dbReference type="ChEBI" id="CHEBI:456216"/>
        <dbReference type="EC" id="6.3.2.9"/>
    </reaction>
</comment>
<evidence type="ECO:0000256" key="1">
    <source>
        <dbReference type="ARBA" id="ARBA00004496"/>
    </source>
</evidence>
<dbReference type="Gene3D" id="3.90.190.20">
    <property type="entry name" value="Mur ligase, C-terminal domain"/>
    <property type="match status" value="1"/>
</dbReference>
<dbReference type="PANTHER" id="PTHR43692">
    <property type="entry name" value="UDP-N-ACETYLMURAMOYLALANINE--D-GLUTAMATE LIGASE"/>
    <property type="match status" value="1"/>
</dbReference>